<evidence type="ECO:0000256" key="3">
    <source>
        <dbReference type="ARBA" id="ARBA00023015"/>
    </source>
</evidence>
<evidence type="ECO:0000259" key="6">
    <source>
        <dbReference type="PROSITE" id="PS50931"/>
    </source>
</evidence>
<proteinExistence type="inferred from homology"/>
<protein>
    <submittedName>
        <fullName evidence="7">DNA-binding transcriptional regulator, LysR family</fullName>
    </submittedName>
</protein>
<name>A0A1H1T8K2_9BRAD</name>
<dbReference type="PROSITE" id="PS50931">
    <property type="entry name" value="HTH_LYSR"/>
    <property type="match status" value="1"/>
</dbReference>
<keyword evidence="4 7" id="KW-0238">DNA-binding</keyword>
<dbReference type="SUPFAM" id="SSF46785">
    <property type="entry name" value="Winged helix' DNA-binding domain"/>
    <property type="match status" value="1"/>
</dbReference>
<dbReference type="SUPFAM" id="SSF53850">
    <property type="entry name" value="Periplasmic binding protein-like II"/>
    <property type="match status" value="1"/>
</dbReference>
<dbReference type="GO" id="GO:0003700">
    <property type="term" value="F:DNA-binding transcription factor activity"/>
    <property type="evidence" value="ECO:0007669"/>
    <property type="project" value="InterPro"/>
</dbReference>
<dbReference type="Pfam" id="PF00126">
    <property type="entry name" value="HTH_1"/>
    <property type="match status" value="1"/>
</dbReference>
<evidence type="ECO:0000256" key="5">
    <source>
        <dbReference type="ARBA" id="ARBA00023163"/>
    </source>
</evidence>
<dbReference type="PRINTS" id="PR00039">
    <property type="entry name" value="HTHLYSR"/>
</dbReference>
<comment type="function">
    <text evidence="1">NodD regulates the expression of the nodABCFE genes which encode other nodulation proteins. NodD is also a negative regulator of its own expression. Binds flavonoids as inducers.</text>
</comment>
<keyword evidence="3" id="KW-0805">Transcription regulation</keyword>
<dbReference type="AlphaFoldDB" id="A0A1H1T8K2"/>
<dbReference type="Pfam" id="PF03466">
    <property type="entry name" value="LysR_substrate"/>
    <property type="match status" value="1"/>
</dbReference>
<dbReference type="Gene3D" id="3.40.190.10">
    <property type="entry name" value="Periplasmic binding protein-like II"/>
    <property type="match status" value="2"/>
</dbReference>
<comment type="similarity">
    <text evidence="2">Belongs to the LysR transcriptional regulatory family.</text>
</comment>
<evidence type="ECO:0000313" key="7">
    <source>
        <dbReference type="EMBL" id="SDS56547.1"/>
    </source>
</evidence>
<dbReference type="PANTHER" id="PTHR30346:SF17">
    <property type="entry name" value="LYSR FAMILY TRANSCRIPTIONAL REGULATOR"/>
    <property type="match status" value="1"/>
</dbReference>
<evidence type="ECO:0000256" key="4">
    <source>
        <dbReference type="ARBA" id="ARBA00023125"/>
    </source>
</evidence>
<dbReference type="Gene3D" id="1.10.10.10">
    <property type="entry name" value="Winged helix-like DNA-binding domain superfamily/Winged helix DNA-binding domain"/>
    <property type="match status" value="1"/>
</dbReference>
<dbReference type="CDD" id="cd08414">
    <property type="entry name" value="PBP2_LTTR_aromatics_like"/>
    <property type="match status" value="1"/>
</dbReference>
<gene>
    <name evidence="7" type="ORF">SAMN05444158_2447</name>
</gene>
<accession>A0A1H1T8K2</accession>
<dbReference type="InterPro" id="IPR000847">
    <property type="entry name" value="LysR_HTH_N"/>
</dbReference>
<dbReference type="FunFam" id="1.10.10.10:FF:000001">
    <property type="entry name" value="LysR family transcriptional regulator"/>
    <property type="match status" value="1"/>
</dbReference>
<dbReference type="InterPro" id="IPR036388">
    <property type="entry name" value="WH-like_DNA-bd_sf"/>
</dbReference>
<dbReference type="Proteomes" id="UP000243904">
    <property type="component" value="Chromosome I"/>
</dbReference>
<evidence type="ECO:0000313" key="8">
    <source>
        <dbReference type="Proteomes" id="UP000243904"/>
    </source>
</evidence>
<dbReference type="PANTHER" id="PTHR30346">
    <property type="entry name" value="TRANSCRIPTIONAL DUAL REGULATOR HCAR-RELATED"/>
    <property type="match status" value="1"/>
</dbReference>
<sequence>MEIRHLRYFIAVAEELSFSRAAKRLNVSQPPLSVQIRALETEVGVSLFTRNRRKVELTPAGELLLEHARRTVAHLEHTADIVRRAGRGEAGIIRLAFTGSVPMRESFARLLRTFRGRYPDIRIELQHMTTGRQFEALTDDQIDLGILRPPAALRETRNIDLTPIWYDQLRLFIPADHAQAHTHAPIAMTEVLNEPFVGVDPQVHCGMHEHLMSLCGAAGFTPRIEQEARELSTVLGLVAAGIGVAVLPACYTCIAMPGVFSRPIAADDAESWMMLASRANDSSPLLQRFLDVITELFPRGARPEIDHELV</sequence>
<dbReference type="InterPro" id="IPR036390">
    <property type="entry name" value="WH_DNA-bd_sf"/>
</dbReference>
<dbReference type="EMBL" id="LT629750">
    <property type="protein sequence ID" value="SDS56547.1"/>
    <property type="molecule type" value="Genomic_DNA"/>
</dbReference>
<dbReference type="GO" id="GO:0003677">
    <property type="term" value="F:DNA binding"/>
    <property type="evidence" value="ECO:0007669"/>
    <property type="project" value="UniProtKB-KW"/>
</dbReference>
<keyword evidence="8" id="KW-1185">Reference proteome</keyword>
<evidence type="ECO:0000256" key="1">
    <source>
        <dbReference type="ARBA" id="ARBA00003502"/>
    </source>
</evidence>
<feature type="domain" description="HTH lysR-type" evidence="6">
    <location>
        <begin position="1"/>
        <end position="58"/>
    </location>
</feature>
<evidence type="ECO:0000256" key="2">
    <source>
        <dbReference type="ARBA" id="ARBA00009437"/>
    </source>
</evidence>
<dbReference type="RefSeq" id="WP_146687412.1">
    <property type="nucleotide sequence ID" value="NZ_LT629750.1"/>
</dbReference>
<organism evidence="7 8">
    <name type="scientific">Bradyrhizobium canariense</name>
    <dbReference type="NCBI Taxonomy" id="255045"/>
    <lineage>
        <taxon>Bacteria</taxon>
        <taxon>Pseudomonadati</taxon>
        <taxon>Pseudomonadota</taxon>
        <taxon>Alphaproteobacteria</taxon>
        <taxon>Hyphomicrobiales</taxon>
        <taxon>Nitrobacteraceae</taxon>
        <taxon>Bradyrhizobium</taxon>
    </lineage>
</organism>
<dbReference type="InterPro" id="IPR005119">
    <property type="entry name" value="LysR_subst-bd"/>
</dbReference>
<reference evidence="8" key="1">
    <citation type="submission" date="2016-10" db="EMBL/GenBank/DDBJ databases">
        <authorList>
            <person name="Varghese N."/>
            <person name="Submissions S."/>
        </authorList>
    </citation>
    <scope>NUCLEOTIDE SEQUENCE [LARGE SCALE GENOMIC DNA]</scope>
    <source>
        <strain evidence="8">GAS369</strain>
    </source>
</reference>
<dbReference type="GO" id="GO:0032993">
    <property type="term" value="C:protein-DNA complex"/>
    <property type="evidence" value="ECO:0007669"/>
    <property type="project" value="TreeGrafter"/>
</dbReference>
<keyword evidence="5" id="KW-0804">Transcription</keyword>